<evidence type="ECO:0000313" key="7">
    <source>
        <dbReference type="EMBL" id="CAB5043777.1"/>
    </source>
</evidence>
<feature type="transmembrane region" description="Helical" evidence="1">
    <location>
        <begin position="20"/>
        <end position="38"/>
    </location>
</feature>
<name>A0A6J6I6L4_9ZZZZ</name>
<dbReference type="EMBL" id="CAFBNZ010000001">
    <property type="protein sequence ID" value="CAB4965999.1"/>
    <property type="molecule type" value="Genomic_DNA"/>
</dbReference>
<dbReference type="EMBL" id="CAEZUK010000001">
    <property type="protein sequence ID" value="CAB4588647.1"/>
    <property type="molecule type" value="Genomic_DNA"/>
</dbReference>
<dbReference type="EMBL" id="CAEZZV010000002">
    <property type="protein sequence ID" value="CAB4766896.1"/>
    <property type="molecule type" value="Genomic_DNA"/>
</dbReference>
<sequence length="86" mass="8841">MPEERPLSALPSRGARSAAFISIIFGGLVGSLIGYALVDIQYDGQSSVPLGLGLLIGAVLTSGGTSIVAVLSLRALGEWRDLSDRA</sequence>
<dbReference type="EMBL" id="CAEZVL010000002">
    <property type="protein sequence ID" value="CAB4621260.1"/>
    <property type="molecule type" value="Genomic_DNA"/>
</dbReference>
<evidence type="ECO:0000313" key="8">
    <source>
        <dbReference type="EMBL" id="CAB5109045.1"/>
    </source>
</evidence>
<dbReference type="EMBL" id="CAEZSL010000050">
    <property type="protein sequence ID" value="CAB4539930.1"/>
    <property type="molecule type" value="Genomic_DNA"/>
</dbReference>
<evidence type="ECO:0000313" key="3">
    <source>
        <dbReference type="EMBL" id="CAB4588647.1"/>
    </source>
</evidence>
<protein>
    <submittedName>
        <fullName evidence="4">Unannotated protein</fullName>
    </submittedName>
</protein>
<gene>
    <name evidence="2" type="ORF">UFOPK1421_00588</name>
    <name evidence="3" type="ORF">UFOPK1820_00019</name>
    <name evidence="4" type="ORF">UFOPK1960_00033</name>
    <name evidence="5" type="ORF">UFOPK2921_00020</name>
    <name evidence="6" type="ORF">UFOPK3889_00007</name>
    <name evidence="7" type="ORF">UFOPK4275_00016</name>
    <name evidence="8" type="ORF">UFOPK4422_00061</name>
</gene>
<reference evidence="4" key="1">
    <citation type="submission" date="2020-05" db="EMBL/GenBank/DDBJ databases">
        <authorList>
            <person name="Chiriac C."/>
            <person name="Salcher M."/>
            <person name="Ghai R."/>
            <person name="Kavagutti S V."/>
        </authorList>
    </citation>
    <scope>NUCLEOTIDE SEQUENCE</scope>
</reference>
<dbReference type="AlphaFoldDB" id="A0A6J6I6L4"/>
<proteinExistence type="predicted"/>
<keyword evidence="1" id="KW-0812">Transmembrane</keyword>
<organism evidence="4">
    <name type="scientific">freshwater metagenome</name>
    <dbReference type="NCBI Taxonomy" id="449393"/>
    <lineage>
        <taxon>unclassified sequences</taxon>
        <taxon>metagenomes</taxon>
        <taxon>ecological metagenomes</taxon>
    </lineage>
</organism>
<accession>A0A6J6I6L4</accession>
<dbReference type="EMBL" id="CAFBQJ010000002">
    <property type="protein sequence ID" value="CAB5043777.1"/>
    <property type="molecule type" value="Genomic_DNA"/>
</dbReference>
<evidence type="ECO:0000313" key="6">
    <source>
        <dbReference type="EMBL" id="CAB4965999.1"/>
    </source>
</evidence>
<keyword evidence="1" id="KW-0472">Membrane</keyword>
<evidence type="ECO:0000313" key="4">
    <source>
        <dbReference type="EMBL" id="CAB4621260.1"/>
    </source>
</evidence>
<dbReference type="EMBL" id="CAFBRX010000003">
    <property type="protein sequence ID" value="CAB5109045.1"/>
    <property type="molecule type" value="Genomic_DNA"/>
</dbReference>
<evidence type="ECO:0000313" key="5">
    <source>
        <dbReference type="EMBL" id="CAB4766896.1"/>
    </source>
</evidence>
<feature type="transmembrane region" description="Helical" evidence="1">
    <location>
        <begin position="50"/>
        <end position="73"/>
    </location>
</feature>
<evidence type="ECO:0000313" key="2">
    <source>
        <dbReference type="EMBL" id="CAB4539930.1"/>
    </source>
</evidence>
<keyword evidence="1" id="KW-1133">Transmembrane helix</keyword>
<evidence type="ECO:0000256" key="1">
    <source>
        <dbReference type="SAM" id="Phobius"/>
    </source>
</evidence>